<dbReference type="Gene3D" id="3.30.2090.10">
    <property type="entry name" value="Multidrug efflux transporter AcrB TolC docking domain, DN and DC subdomains"/>
    <property type="match status" value="2"/>
</dbReference>
<feature type="transmembrane region" description="Helical" evidence="1">
    <location>
        <begin position="331"/>
        <end position="346"/>
    </location>
</feature>
<evidence type="ECO:0000313" key="3">
    <source>
        <dbReference type="Proteomes" id="UP001208017"/>
    </source>
</evidence>
<evidence type="ECO:0000256" key="1">
    <source>
        <dbReference type="SAM" id="Phobius"/>
    </source>
</evidence>
<feature type="transmembrane region" description="Helical" evidence="1">
    <location>
        <begin position="962"/>
        <end position="989"/>
    </location>
</feature>
<dbReference type="Gene3D" id="3.30.70.1440">
    <property type="entry name" value="Multidrug efflux transporter AcrB pore domain"/>
    <property type="match status" value="1"/>
</dbReference>
<accession>A0ABT3X644</accession>
<dbReference type="Gene3D" id="3.30.70.1320">
    <property type="entry name" value="Multidrug efflux transporter AcrB pore domain like"/>
    <property type="match status" value="1"/>
</dbReference>
<keyword evidence="1" id="KW-1133">Transmembrane helix</keyword>
<dbReference type="InterPro" id="IPR027463">
    <property type="entry name" value="AcrB_DN_DC_subdom"/>
</dbReference>
<keyword evidence="1" id="KW-0812">Transmembrane</keyword>
<feature type="transmembrane region" description="Helical" evidence="1">
    <location>
        <begin position="460"/>
        <end position="483"/>
    </location>
</feature>
<reference evidence="2 3" key="1">
    <citation type="submission" date="2022-11" db="EMBL/GenBank/DDBJ databases">
        <title>Study of microbial diversity in lake waters.</title>
        <authorList>
            <person name="Zhang J."/>
        </authorList>
    </citation>
    <scope>NUCLEOTIDE SEQUENCE [LARGE SCALE GENOMIC DNA]</scope>
    <source>
        <strain evidence="2 3">DT12</strain>
    </source>
</reference>
<keyword evidence="1" id="KW-0472">Membrane</keyword>
<organism evidence="2 3">
    <name type="scientific">Tumebacillus lacus</name>
    <dbReference type="NCBI Taxonomy" id="2995335"/>
    <lineage>
        <taxon>Bacteria</taxon>
        <taxon>Bacillati</taxon>
        <taxon>Bacillota</taxon>
        <taxon>Bacilli</taxon>
        <taxon>Bacillales</taxon>
        <taxon>Alicyclobacillaceae</taxon>
        <taxon>Tumebacillus</taxon>
    </lineage>
</organism>
<protein>
    <submittedName>
        <fullName evidence="2">Efflux RND transporter permease subunit</fullName>
    </submittedName>
</protein>
<sequence>MVRLTKWVFANKAALLILVVLTMALGLLSYKNLPREMFPAMDAPYIMVTTLAQGYDADTLVSQVVDPMEKALASVNGKKKVTSQTADGYTSINITFDSKVVMKDAEREVEKALSGIRLPEGVNKPNIMALNTSMIPVVDVSVMFEKGTAQDYIDDIERDVIPKLQGVKGVSNASLFGKEPSTVTIKVDQEKLAKAQLPIHMLTGVLQGRNLTAAVGEETLDGKATNLKVVGAVEGLKALEELQLAPNVKLKDVATLETASSSQNLTRINGKDGMLVVISKNSTANAVQVGEDVRAIVAELNEDYKGSLSFDTPFNQEELVSGSVDSMTKEVLMGALFATIVILLFLRNIRMTAITVVSIPLSLAITLWLLDWSGVTLNILTLGAVAVAVGRLVDDSIVVIENIYRRFSEGEKTREVVITATGEVASAITSSTLTTVAVFLPMGLVSGSLSKLLYPFALTITYSLLASLLVALTVIPVMSAGLLKNAKIPEHKPPVRFTKFVEWSLNRKWVPLLVAVLLLVGSVGAYVALPKGAVDSSNKDMINVKLSYPSGTPHETVKQGALDLDKYINGQPGVKHNWTLMGNSDDAAKFGDVRSATTVTMAAIMDKEADVDVDAFLKGVRDQKSKLGASELTAEAQNLMSAGGGSVVTLEIRGNKFDEIKTSSEKVIDELAALDGVTKVESNQKDTKPALEIRTKQDAALSAQELSMQLGMLLNNMPVGQIEVEGKDTTVLLDSGLNPDSVDEIKNLQVMGKTGPVPVSAVADVAQSNKPNTVYRTDGHEYILVSATVDPKRLSELGKTIQLKATELQEDMPDGVTVAVGGSAEDFEGDMASLGSTMLASIGIVYLIMVITFKALRTPLAILFTLPLAAIGAMIGIILSGVTIDSTVAIGALMLIGIVVTNAIVLLDRVKQNEETMPIREALLEATATRMRPIVMTAVATVCAMLPLLFGEAETGALVSKGLAVVVIGGLSVATLLTLVIVPVIYELLHFRTARKERRIKAAQPARA</sequence>
<dbReference type="PANTHER" id="PTHR32063:SF0">
    <property type="entry name" value="SWARMING MOTILITY PROTEIN SWRC"/>
    <property type="match status" value="1"/>
</dbReference>
<feature type="transmembrane region" description="Helical" evidence="1">
    <location>
        <begin position="931"/>
        <end position="950"/>
    </location>
</feature>
<dbReference type="Proteomes" id="UP001208017">
    <property type="component" value="Unassembled WGS sequence"/>
</dbReference>
<name>A0ABT3X644_9BACL</name>
<feature type="transmembrane region" description="Helical" evidence="1">
    <location>
        <begin position="416"/>
        <end position="440"/>
    </location>
</feature>
<dbReference type="SUPFAM" id="SSF82866">
    <property type="entry name" value="Multidrug efflux transporter AcrB transmembrane domain"/>
    <property type="match status" value="2"/>
</dbReference>
<keyword evidence="3" id="KW-1185">Reference proteome</keyword>
<dbReference type="InterPro" id="IPR001036">
    <property type="entry name" value="Acrflvin-R"/>
</dbReference>
<dbReference type="Pfam" id="PF00873">
    <property type="entry name" value="ACR_tran"/>
    <property type="match status" value="1"/>
</dbReference>
<dbReference type="PANTHER" id="PTHR32063">
    <property type="match status" value="1"/>
</dbReference>
<dbReference type="EMBL" id="JAPMLT010000019">
    <property type="protein sequence ID" value="MCX7572368.1"/>
    <property type="molecule type" value="Genomic_DNA"/>
</dbReference>
<feature type="transmembrane region" description="Helical" evidence="1">
    <location>
        <begin position="382"/>
        <end position="404"/>
    </location>
</feature>
<dbReference type="Gene3D" id="1.20.1640.10">
    <property type="entry name" value="Multidrug efflux transporter AcrB transmembrane domain"/>
    <property type="match status" value="2"/>
</dbReference>
<feature type="transmembrane region" description="Helical" evidence="1">
    <location>
        <begin position="509"/>
        <end position="529"/>
    </location>
</feature>
<feature type="transmembrane region" description="Helical" evidence="1">
    <location>
        <begin position="831"/>
        <end position="853"/>
    </location>
</feature>
<dbReference type="PRINTS" id="PR00702">
    <property type="entry name" value="ACRIFLAVINRP"/>
</dbReference>
<dbReference type="RefSeq" id="WP_267153616.1">
    <property type="nucleotide sequence ID" value="NZ_JAPMLT010000019.1"/>
</dbReference>
<comment type="caution">
    <text evidence="2">The sequence shown here is derived from an EMBL/GenBank/DDBJ whole genome shotgun (WGS) entry which is preliminary data.</text>
</comment>
<dbReference type="SUPFAM" id="SSF82693">
    <property type="entry name" value="Multidrug efflux transporter AcrB pore domain, PN1, PN2, PC1 and PC2 subdomains"/>
    <property type="match status" value="2"/>
</dbReference>
<dbReference type="Gene3D" id="3.30.70.1430">
    <property type="entry name" value="Multidrug efflux transporter AcrB pore domain"/>
    <property type="match status" value="2"/>
</dbReference>
<evidence type="ECO:0000313" key="2">
    <source>
        <dbReference type="EMBL" id="MCX7572368.1"/>
    </source>
</evidence>
<feature type="transmembrane region" description="Helical" evidence="1">
    <location>
        <begin position="888"/>
        <end position="910"/>
    </location>
</feature>
<gene>
    <name evidence="2" type="ORF">OS242_20885</name>
</gene>
<feature type="transmembrane region" description="Helical" evidence="1">
    <location>
        <begin position="860"/>
        <end position="882"/>
    </location>
</feature>
<feature type="transmembrane region" description="Helical" evidence="1">
    <location>
        <begin position="353"/>
        <end position="370"/>
    </location>
</feature>
<proteinExistence type="predicted"/>